<dbReference type="Proteomes" id="UP000477782">
    <property type="component" value="Unassembled WGS sequence"/>
</dbReference>
<protein>
    <recommendedName>
        <fullName evidence="5">Sec-independent protein translocase protein TatC</fullName>
    </recommendedName>
</protein>
<feature type="transmembrane region" description="Helical" evidence="5">
    <location>
        <begin position="244"/>
        <end position="264"/>
    </location>
</feature>
<comment type="similarity">
    <text evidence="5">Belongs to the TatC family.</text>
</comment>
<evidence type="ECO:0000256" key="2">
    <source>
        <dbReference type="ARBA" id="ARBA00022692"/>
    </source>
</evidence>
<dbReference type="EMBL" id="JAAIVJ010000001">
    <property type="protein sequence ID" value="NEY88883.1"/>
    <property type="molecule type" value="Genomic_DNA"/>
</dbReference>
<dbReference type="RefSeq" id="WP_164622915.1">
    <property type="nucleotide sequence ID" value="NZ_JAAIVJ010000001.1"/>
</dbReference>
<keyword evidence="3 5" id="KW-1133">Transmembrane helix</keyword>
<evidence type="ECO:0000256" key="5">
    <source>
        <dbReference type="HAMAP-Rule" id="MF_00902"/>
    </source>
</evidence>
<dbReference type="PANTHER" id="PTHR30371">
    <property type="entry name" value="SEC-INDEPENDENT PROTEIN TRANSLOCASE PROTEIN TATC"/>
    <property type="match status" value="1"/>
</dbReference>
<dbReference type="Pfam" id="PF00902">
    <property type="entry name" value="TatC"/>
    <property type="match status" value="1"/>
</dbReference>
<keyword evidence="5" id="KW-1003">Cell membrane</keyword>
<dbReference type="AlphaFoldDB" id="A0A6M0QQF1"/>
<dbReference type="GO" id="GO:0009977">
    <property type="term" value="F:proton motive force dependent protein transmembrane transporter activity"/>
    <property type="evidence" value="ECO:0007669"/>
    <property type="project" value="TreeGrafter"/>
</dbReference>
<evidence type="ECO:0000256" key="1">
    <source>
        <dbReference type="ARBA" id="ARBA00004141"/>
    </source>
</evidence>
<evidence type="ECO:0000313" key="7">
    <source>
        <dbReference type="Proteomes" id="UP000477782"/>
    </source>
</evidence>
<evidence type="ECO:0000256" key="4">
    <source>
        <dbReference type="ARBA" id="ARBA00023136"/>
    </source>
</evidence>
<accession>A0A6M0QQF1</accession>
<dbReference type="GO" id="GO:0065002">
    <property type="term" value="P:intracellular protein transmembrane transport"/>
    <property type="evidence" value="ECO:0007669"/>
    <property type="project" value="TreeGrafter"/>
</dbReference>
<comment type="subunit">
    <text evidence="5">The Tat system comprises two distinct complexes: a TatABC complex, containing multiple copies of TatA, TatB and TatC subunits, and a separate TatA complex, containing only TatA subunits. Substrates initially bind to the TatABC complex, which probably triggers association of the separate TatA complex to form the active translocon.</text>
</comment>
<gene>
    <name evidence="5 6" type="primary">tatC</name>
    <name evidence="6" type="ORF">G4Z14_01105</name>
</gene>
<dbReference type="PRINTS" id="PR01840">
    <property type="entry name" value="TATCFAMILY"/>
</dbReference>
<feature type="transmembrane region" description="Helical" evidence="5">
    <location>
        <begin position="83"/>
        <end position="104"/>
    </location>
</feature>
<comment type="function">
    <text evidence="5">Part of the twin-arginine translocation (Tat) system that transports large folded proteins containing a characteristic twin-arginine motif in their signal peptide across membranes. Together with TatB, TatC is part of a receptor directly interacting with Tat signal peptides.</text>
</comment>
<dbReference type="GO" id="GO:0033281">
    <property type="term" value="C:TAT protein transport complex"/>
    <property type="evidence" value="ECO:0007669"/>
    <property type="project" value="UniProtKB-UniRule"/>
</dbReference>
<sequence>MPKTADHIDDSAAPLVEHLTELRNRLLYAIAAFTLAFLFAWVFWKPVFDVLKEPLCAVLEGRGQQCQLVLIKMEEGFFVSMKIGLWGGFVLAFPAIAYQLWRFVAPGLYRSEKSAFLPFLVASPVMFALGGAVAYFVILPWAFEFFLSYQDSFAATVNEGAAATAGAAAPSGVVFNGSMEAYLALTMSFVLAFGLCFQLPVLLSLMGRAGLVSSNGLRNTRKYAVVAILFVAAMVTPPDVTSQLILFAVIYPLYEISIFLVARFEREREARMRADGTWVDLDDLDDETESKA</sequence>
<dbReference type="GO" id="GO:0043953">
    <property type="term" value="P:protein transport by the Tat complex"/>
    <property type="evidence" value="ECO:0007669"/>
    <property type="project" value="UniProtKB-UniRule"/>
</dbReference>
<keyword evidence="7" id="KW-1185">Reference proteome</keyword>
<feature type="transmembrane region" description="Helical" evidence="5">
    <location>
        <begin position="181"/>
        <end position="203"/>
    </location>
</feature>
<comment type="subcellular location">
    <subcellularLocation>
        <location evidence="5">Cell membrane</location>
        <topology evidence="5">Multi-pass membrane protein</topology>
    </subcellularLocation>
    <subcellularLocation>
        <location evidence="1">Membrane</location>
        <topology evidence="1">Multi-pass membrane protein</topology>
    </subcellularLocation>
</comment>
<organism evidence="6 7">
    <name type="scientific">Tabrizicola oligotrophica</name>
    <dbReference type="NCBI Taxonomy" id="2710650"/>
    <lineage>
        <taxon>Bacteria</taxon>
        <taxon>Pseudomonadati</taxon>
        <taxon>Pseudomonadota</taxon>
        <taxon>Alphaproteobacteria</taxon>
        <taxon>Rhodobacterales</taxon>
        <taxon>Paracoccaceae</taxon>
        <taxon>Tabrizicola</taxon>
    </lineage>
</organism>
<evidence type="ECO:0000256" key="3">
    <source>
        <dbReference type="ARBA" id="ARBA00022989"/>
    </source>
</evidence>
<reference evidence="6 7" key="1">
    <citation type="submission" date="2020-02" db="EMBL/GenBank/DDBJ databases">
        <authorList>
            <person name="Chen W.-M."/>
        </authorList>
    </citation>
    <scope>NUCLEOTIDE SEQUENCE [LARGE SCALE GENOMIC DNA]</scope>
    <source>
        <strain evidence="6 7">KMS-5</strain>
    </source>
</reference>
<keyword evidence="5" id="KW-0811">Translocation</keyword>
<comment type="caution">
    <text evidence="6">The sequence shown here is derived from an EMBL/GenBank/DDBJ whole genome shotgun (WGS) entry which is preliminary data.</text>
</comment>
<evidence type="ECO:0000313" key="6">
    <source>
        <dbReference type="EMBL" id="NEY88883.1"/>
    </source>
</evidence>
<keyword evidence="2 5" id="KW-0812">Transmembrane</keyword>
<proteinExistence type="inferred from homology"/>
<keyword evidence="5" id="KW-0653">Protein transport</keyword>
<feature type="transmembrane region" description="Helical" evidence="5">
    <location>
        <begin position="223"/>
        <end position="238"/>
    </location>
</feature>
<keyword evidence="5" id="KW-0813">Transport</keyword>
<dbReference type="NCBIfam" id="TIGR00945">
    <property type="entry name" value="tatC"/>
    <property type="match status" value="1"/>
</dbReference>
<dbReference type="HAMAP" id="MF_00902">
    <property type="entry name" value="TatC"/>
    <property type="match status" value="1"/>
</dbReference>
<keyword evidence="4 5" id="KW-0472">Membrane</keyword>
<feature type="transmembrane region" description="Helical" evidence="5">
    <location>
        <begin position="116"/>
        <end position="143"/>
    </location>
</feature>
<name>A0A6M0QQF1_9RHOB</name>
<feature type="transmembrane region" description="Helical" evidence="5">
    <location>
        <begin position="26"/>
        <end position="44"/>
    </location>
</feature>
<dbReference type="PANTHER" id="PTHR30371:SF0">
    <property type="entry name" value="SEC-INDEPENDENT PROTEIN TRANSLOCASE PROTEIN TATC, CHLOROPLASTIC-RELATED"/>
    <property type="match status" value="1"/>
</dbReference>
<dbReference type="InterPro" id="IPR002033">
    <property type="entry name" value="TatC"/>
</dbReference>